<dbReference type="EMBL" id="BJFL01000013">
    <property type="protein sequence ID" value="GDY31360.1"/>
    <property type="molecule type" value="Genomic_DNA"/>
</dbReference>
<feature type="compositionally biased region" description="Basic and acidic residues" evidence="1">
    <location>
        <begin position="61"/>
        <end position="73"/>
    </location>
</feature>
<name>A0A4D4J8L6_9PSEU</name>
<reference evidence="3" key="1">
    <citation type="submission" date="2019-04" db="EMBL/GenBank/DDBJ databases">
        <title>Draft genome sequence of Pseudonocardiaceae bacterium SL3-2-4.</title>
        <authorList>
            <person name="Ningsih F."/>
            <person name="Yokota A."/>
            <person name="Sakai Y."/>
            <person name="Nanatani K."/>
            <person name="Yabe S."/>
            <person name="Oetari A."/>
            <person name="Sjamsuridzal W."/>
        </authorList>
    </citation>
    <scope>NUCLEOTIDE SEQUENCE [LARGE SCALE GENOMIC DNA]</scope>
    <source>
        <strain evidence="3">SL3-2-4</strain>
    </source>
</reference>
<evidence type="ECO:0000256" key="1">
    <source>
        <dbReference type="SAM" id="MobiDB-lite"/>
    </source>
</evidence>
<gene>
    <name evidence="2" type="ORF">GTS_29930</name>
</gene>
<dbReference type="AlphaFoldDB" id="A0A4D4J8L6"/>
<feature type="region of interest" description="Disordered" evidence="1">
    <location>
        <begin position="1"/>
        <end position="73"/>
    </location>
</feature>
<accession>A0A4D4J8L6</accession>
<protein>
    <submittedName>
        <fullName evidence="2">Uncharacterized protein</fullName>
    </submittedName>
</protein>
<evidence type="ECO:0000313" key="2">
    <source>
        <dbReference type="EMBL" id="GDY31360.1"/>
    </source>
</evidence>
<evidence type="ECO:0000313" key="3">
    <source>
        <dbReference type="Proteomes" id="UP000298860"/>
    </source>
</evidence>
<comment type="caution">
    <text evidence="2">The sequence shown here is derived from an EMBL/GenBank/DDBJ whole genome shotgun (WGS) entry which is preliminary data.</text>
</comment>
<organism evidence="2 3">
    <name type="scientific">Gandjariella thermophila</name>
    <dbReference type="NCBI Taxonomy" id="1931992"/>
    <lineage>
        <taxon>Bacteria</taxon>
        <taxon>Bacillati</taxon>
        <taxon>Actinomycetota</taxon>
        <taxon>Actinomycetes</taxon>
        <taxon>Pseudonocardiales</taxon>
        <taxon>Pseudonocardiaceae</taxon>
        <taxon>Gandjariella</taxon>
    </lineage>
</organism>
<sequence>MRGDQAGAQSGGVERCGGHRLASLRVPRSAGRSERERPGGTGEEPLQVFTQVPTPNGLKSRIRDRVLDEAVPL</sequence>
<keyword evidence="3" id="KW-1185">Reference proteome</keyword>
<proteinExistence type="predicted"/>
<dbReference type="Proteomes" id="UP000298860">
    <property type="component" value="Unassembled WGS sequence"/>
</dbReference>